<dbReference type="Proteomes" id="UP000285146">
    <property type="component" value="Unassembled WGS sequence"/>
</dbReference>
<proteinExistence type="predicted"/>
<feature type="region of interest" description="Disordered" evidence="1">
    <location>
        <begin position="294"/>
        <end position="321"/>
    </location>
</feature>
<evidence type="ECO:0000313" key="2">
    <source>
        <dbReference type="EMBL" id="ROW13342.1"/>
    </source>
</evidence>
<evidence type="ECO:0000256" key="1">
    <source>
        <dbReference type="SAM" id="MobiDB-lite"/>
    </source>
</evidence>
<feature type="compositionally biased region" description="Basic and acidic residues" evidence="1">
    <location>
        <begin position="294"/>
        <end position="319"/>
    </location>
</feature>
<dbReference type="OrthoDB" id="2426396at2759"/>
<protein>
    <submittedName>
        <fullName evidence="2">Uncharacterized protein</fullName>
    </submittedName>
</protein>
<dbReference type="EMBL" id="LKEB01000020">
    <property type="protein sequence ID" value="ROW13342.1"/>
    <property type="molecule type" value="Genomic_DNA"/>
</dbReference>
<dbReference type="AlphaFoldDB" id="A0A423XBQ6"/>
<dbReference type="InParanoid" id="A0A423XBQ6"/>
<sequence>MSTDAGEKLLQEYFAFGGEEENQVAGVATQAQGLTPAHGWLKSEEDGEPSAVNSSALTPYYAPFALHFNPASVEAGDDSADGEASAWEPSRRARDVVARLLQRRQYACPTGMSNCSSIGYPYSCCQAGLQCIQITDTGLGPVGCCPDGDSCSGSIACSGSEQGRAELNRYSSSGNTDEHSYLDSWRFSNDRRGHRHRHGTHIREHYHERNNHHHFFLLLFLHHHHNTALNINNVANYGSIDLNINNHHPQRPSPPNLHQHNDNLHHLPSRLLPNRLLRLLSRLRRRVLPDRARLPDPLLPDHRVHDHHLQRPDSRRAPDGRPLPLLLHHRVMRGRVVAVSVGRRGRDFGLLPVWV</sequence>
<evidence type="ECO:0000313" key="3">
    <source>
        <dbReference type="Proteomes" id="UP000285146"/>
    </source>
</evidence>
<dbReference type="STRING" id="1230097.A0A423XBQ6"/>
<gene>
    <name evidence="2" type="ORF">VPNG_05478</name>
</gene>
<comment type="caution">
    <text evidence="2">The sequence shown here is derived from an EMBL/GenBank/DDBJ whole genome shotgun (WGS) entry which is preliminary data.</text>
</comment>
<keyword evidence="3" id="KW-1185">Reference proteome</keyword>
<feature type="region of interest" description="Disordered" evidence="1">
    <location>
        <begin position="247"/>
        <end position="266"/>
    </location>
</feature>
<dbReference type="PANTHER" id="PTHR39599:SF2">
    <property type="entry name" value="ANCHORED PROTEIN, PUTATIVE (AFU_ORTHOLOGUE AFUA_1G09650)-RELATED"/>
    <property type="match status" value="1"/>
</dbReference>
<organism evidence="2 3">
    <name type="scientific">Cytospora leucostoma</name>
    <dbReference type="NCBI Taxonomy" id="1230097"/>
    <lineage>
        <taxon>Eukaryota</taxon>
        <taxon>Fungi</taxon>
        <taxon>Dikarya</taxon>
        <taxon>Ascomycota</taxon>
        <taxon>Pezizomycotina</taxon>
        <taxon>Sordariomycetes</taxon>
        <taxon>Sordariomycetidae</taxon>
        <taxon>Diaporthales</taxon>
        <taxon>Cytosporaceae</taxon>
        <taxon>Cytospora</taxon>
    </lineage>
</organism>
<reference evidence="2 3" key="1">
    <citation type="submission" date="2015-09" db="EMBL/GenBank/DDBJ databases">
        <title>Host preference determinants of Valsa canker pathogens revealed by comparative genomics.</title>
        <authorList>
            <person name="Yin Z."/>
            <person name="Huang L."/>
        </authorList>
    </citation>
    <scope>NUCLEOTIDE SEQUENCE [LARGE SCALE GENOMIC DNA]</scope>
    <source>
        <strain evidence="2 3">SXYLt</strain>
    </source>
</reference>
<accession>A0A423XBQ6</accession>
<dbReference type="PANTHER" id="PTHR39599">
    <property type="entry name" value="GPI-ANCHORED PROTEIN (EUROFUNG)-RELATED-RELATED"/>
    <property type="match status" value="1"/>
</dbReference>
<name>A0A423XBQ6_9PEZI</name>